<proteinExistence type="predicted"/>
<dbReference type="EMBL" id="JANVFS010000059">
    <property type="protein sequence ID" value="KAJ4464425.1"/>
    <property type="molecule type" value="Genomic_DNA"/>
</dbReference>
<reference evidence="2" key="1">
    <citation type="submission" date="2022-08" db="EMBL/GenBank/DDBJ databases">
        <authorList>
            <consortium name="DOE Joint Genome Institute"/>
            <person name="Min B."/>
            <person name="Riley R."/>
            <person name="Sierra-Patev S."/>
            <person name="Naranjo-Ortiz M."/>
            <person name="Looney B."/>
            <person name="Konkel Z."/>
            <person name="Slot J.C."/>
            <person name="Sakamoto Y."/>
            <person name="Steenwyk J.L."/>
            <person name="Rokas A."/>
            <person name="Carro J."/>
            <person name="Camarero S."/>
            <person name="Ferreira P."/>
            <person name="Molpeceres G."/>
            <person name="Ruiz-Duenas F.J."/>
            <person name="Serrano A."/>
            <person name="Henrissat B."/>
            <person name="Drula E."/>
            <person name="Hughes K.W."/>
            <person name="Mata J.L."/>
            <person name="Ishikawa N.K."/>
            <person name="Vargas-Isla R."/>
            <person name="Ushijima S."/>
            <person name="Smith C.A."/>
            <person name="Ahrendt S."/>
            <person name="Andreopoulos W."/>
            <person name="He G."/>
            <person name="Labutti K."/>
            <person name="Lipzen A."/>
            <person name="Ng V."/>
            <person name="Sandor L."/>
            <person name="Barry K."/>
            <person name="Martinez A.T."/>
            <person name="Xiao Y."/>
            <person name="Gibbons J.G."/>
            <person name="Terashima K."/>
            <person name="Hibbett D.S."/>
            <person name="Grigoriev I.V."/>
        </authorList>
    </citation>
    <scope>NUCLEOTIDE SEQUENCE</scope>
    <source>
        <strain evidence="2">Sp2 HRB7682 ss15</strain>
    </source>
</reference>
<dbReference type="AlphaFoldDB" id="A0A9W8ZSE7"/>
<evidence type="ECO:0000313" key="2">
    <source>
        <dbReference type="EMBL" id="KAJ4464425.1"/>
    </source>
</evidence>
<name>A0A9W8ZSE7_9AGAR</name>
<feature type="region of interest" description="Disordered" evidence="1">
    <location>
        <begin position="101"/>
        <end position="199"/>
    </location>
</feature>
<feature type="compositionally biased region" description="Polar residues" evidence="1">
    <location>
        <begin position="114"/>
        <end position="139"/>
    </location>
</feature>
<evidence type="ECO:0000313" key="3">
    <source>
        <dbReference type="Proteomes" id="UP001150238"/>
    </source>
</evidence>
<organism evidence="2 3">
    <name type="scientific">Lentinula lateritia</name>
    <dbReference type="NCBI Taxonomy" id="40482"/>
    <lineage>
        <taxon>Eukaryota</taxon>
        <taxon>Fungi</taxon>
        <taxon>Dikarya</taxon>
        <taxon>Basidiomycota</taxon>
        <taxon>Agaricomycotina</taxon>
        <taxon>Agaricomycetes</taxon>
        <taxon>Agaricomycetidae</taxon>
        <taxon>Agaricales</taxon>
        <taxon>Marasmiineae</taxon>
        <taxon>Omphalotaceae</taxon>
        <taxon>Lentinula</taxon>
    </lineage>
</organism>
<sequence>MSLPTVFAYSENGQIIVGEEDYQDMFGEPEGPPVSDHPFSSYTFLPSELVPAIGESASPFLKTPNDSFTLFTTSPSGEQQIHENMLCYEYADLSHLASSHRPSAGALTPGGGINDSTSASSQVQIRKSITSSYSTSGTLNIAYPPPPTHTSREFQESSSILYDLGLPRPDLGDLSSPSPSSTSPTSSTSPSTPVFDDYA</sequence>
<accession>A0A9W8ZSE7</accession>
<reference evidence="2" key="2">
    <citation type="journal article" date="2023" name="Proc. Natl. Acad. Sci. U.S.A.">
        <title>A global phylogenomic analysis of the shiitake genus Lentinula.</title>
        <authorList>
            <person name="Sierra-Patev S."/>
            <person name="Min B."/>
            <person name="Naranjo-Ortiz M."/>
            <person name="Looney B."/>
            <person name="Konkel Z."/>
            <person name="Slot J.C."/>
            <person name="Sakamoto Y."/>
            <person name="Steenwyk J.L."/>
            <person name="Rokas A."/>
            <person name="Carro J."/>
            <person name="Camarero S."/>
            <person name="Ferreira P."/>
            <person name="Molpeceres G."/>
            <person name="Ruiz-Duenas F.J."/>
            <person name="Serrano A."/>
            <person name="Henrissat B."/>
            <person name="Drula E."/>
            <person name="Hughes K.W."/>
            <person name="Mata J.L."/>
            <person name="Ishikawa N.K."/>
            <person name="Vargas-Isla R."/>
            <person name="Ushijima S."/>
            <person name="Smith C.A."/>
            <person name="Donoghue J."/>
            <person name="Ahrendt S."/>
            <person name="Andreopoulos W."/>
            <person name="He G."/>
            <person name="LaButti K."/>
            <person name="Lipzen A."/>
            <person name="Ng V."/>
            <person name="Riley R."/>
            <person name="Sandor L."/>
            <person name="Barry K."/>
            <person name="Martinez A.T."/>
            <person name="Xiao Y."/>
            <person name="Gibbons J.G."/>
            <person name="Terashima K."/>
            <person name="Grigoriev I.V."/>
            <person name="Hibbett D."/>
        </authorList>
    </citation>
    <scope>NUCLEOTIDE SEQUENCE</scope>
    <source>
        <strain evidence="2">Sp2 HRB7682 ss15</strain>
    </source>
</reference>
<feature type="compositionally biased region" description="Low complexity" evidence="1">
    <location>
        <begin position="161"/>
        <end position="193"/>
    </location>
</feature>
<evidence type="ECO:0000256" key="1">
    <source>
        <dbReference type="SAM" id="MobiDB-lite"/>
    </source>
</evidence>
<protein>
    <submittedName>
        <fullName evidence="2">Uncharacterized protein</fullName>
    </submittedName>
</protein>
<dbReference type="Proteomes" id="UP001150238">
    <property type="component" value="Unassembled WGS sequence"/>
</dbReference>
<comment type="caution">
    <text evidence="2">The sequence shown here is derived from an EMBL/GenBank/DDBJ whole genome shotgun (WGS) entry which is preliminary data.</text>
</comment>
<gene>
    <name evidence="2" type="ORF">C8J55DRAFT_553010</name>
</gene>